<dbReference type="Pfam" id="PF00535">
    <property type="entry name" value="Glycos_transf_2"/>
    <property type="match status" value="1"/>
</dbReference>
<dbReference type="Proteomes" id="UP000006258">
    <property type="component" value="Unassembled WGS sequence"/>
</dbReference>
<keyword evidence="7" id="KW-1185">Reference proteome</keyword>
<dbReference type="HOGENOM" id="CLU_055604_1_0_10"/>
<evidence type="ECO:0000256" key="2">
    <source>
        <dbReference type="ARBA" id="ARBA00022676"/>
    </source>
</evidence>
<name>D7VHF5_SPHSI</name>
<dbReference type="RefSeq" id="WP_002997408.1">
    <property type="nucleotide sequence ID" value="NZ_GL379771.1"/>
</dbReference>
<dbReference type="GeneID" id="95429333"/>
<dbReference type="PANTHER" id="PTHR43630">
    <property type="entry name" value="POLY-BETA-1,6-N-ACETYL-D-GLUCOSAMINE SYNTHASE"/>
    <property type="match status" value="1"/>
</dbReference>
<protein>
    <submittedName>
        <fullName evidence="6">Glycosyltransferase, group 2 family protein</fullName>
        <ecNumber evidence="6">2.4.-.-</ecNumber>
    </submittedName>
</protein>
<proteinExistence type="inferred from homology"/>
<keyword evidence="3 6" id="KW-0808">Transferase</keyword>
<feature type="domain" description="Glycosyltransferase 2-like" evidence="5">
    <location>
        <begin position="34"/>
        <end position="202"/>
    </location>
</feature>
<dbReference type="STRING" id="525373.HMPREF0766_10424"/>
<evidence type="ECO:0000313" key="7">
    <source>
        <dbReference type="Proteomes" id="UP000006258"/>
    </source>
</evidence>
<sequence length="366" mass="40980">MTIVYVALVLYMRNGWASISTFVTSDATPSATVSVLIAARNEEQVIERTINCLLNQDYPKELFEIIVIDDHSTDRTADIVRLYAVKGVKLLQMNESDKLNSYKKKAISNAIDIAQGEIIVTTDADCRMGRQWLSTVIGFFEEYDSYMVSSSVVYSEEKNPFEEAQTLEFLYLIGLGAAGIGNGHPTTCNGANLAYRRDVFYEMDGFKGIDDLASGDDELLLHKVAEKYADKIGFCKSPSAIVYTDAKPDMASFISQRKRWASKSTRYKNKSVIVLGVSIWLFNLAMILSGLLAFLFPSTLGALIFAVIVIKFVVELYFMRPLCEFANRTDLLKYLPILTVGHIIYLVYIGIAGNIGKYDWKGRIVK</sequence>
<evidence type="ECO:0000256" key="1">
    <source>
        <dbReference type="ARBA" id="ARBA00006739"/>
    </source>
</evidence>
<feature type="transmembrane region" description="Helical" evidence="4">
    <location>
        <begin position="300"/>
        <end position="319"/>
    </location>
</feature>
<dbReference type="Gene3D" id="3.90.550.10">
    <property type="entry name" value="Spore Coat Polysaccharide Biosynthesis Protein SpsA, Chain A"/>
    <property type="match status" value="1"/>
</dbReference>
<dbReference type="GO" id="GO:0016757">
    <property type="term" value="F:glycosyltransferase activity"/>
    <property type="evidence" value="ECO:0007669"/>
    <property type="project" value="UniProtKB-KW"/>
</dbReference>
<comment type="caution">
    <text evidence="6">The sequence shown here is derived from an EMBL/GenBank/DDBJ whole genome shotgun (WGS) entry which is preliminary data.</text>
</comment>
<keyword evidence="4" id="KW-1133">Transmembrane helix</keyword>
<organism evidence="6 7">
    <name type="scientific">Sphingobacterium spiritivorum ATCC 33861</name>
    <dbReference type="NCBI Taxonomy" id="525373"/>
    <lineage>
        <taxon>Bacteria</taxon>
        <taxon>Pseudomonadati</taxon>
        <taxon>Bacteroidota</taxon>
        <taxon>Sphingobacteriia</taxon>
        <taxon>Sphingobacteriales</taxon>
        <taxon>Sphingobacteriaceae</taxon>
        <taxon>Sphingobacterium</taxon>
    </lineage>
</organism>
<evidence type="ECO:0000259" key="5">
    <source>
        <dbReference type="Pfam" id="PF00535"/>
    </source>
</evidence>
<keyword evidence="2 6" id="KW-0328">Glycosyltransferase</keyword>
<accession>D7VHF5</accession>
<dbReference type="PANTHER" id="PTHR43630:SF1">
    <property type="entry name" value="POLY-BETA-1,6-N-ACETYL-D-GLUCOSAMINE SYNTHASE"/>
    <property type="match status" value="1"/>
</dbReference>
<evidence type="ECO:0000256" key="3">
    <source>
        <dbReference type="ARBA" id="ARBA00022679"/>
    </source>
</evidence>
<comment type="similarity">
    <text evidence="1">Belongs to the glycosyltransferase 2 family.</text>
</comment>
<gene>
    <name evidence="6" type="ORF">HMPREF0766_10424</name>
</gene>
<feature type="transmembrane region" description="Helical" evidence="4">
    <location>
        <begin position="272"/>
        <end position="294"/>
    </location>
</feature>
<evidence type="ECO:0000313" key="6">
    <source>
        <dbReference type="EMBL" id="EFK59507.1"/>
    </source>
</evidence>
<dbReference type="EC" id="2.4.-.-" evidence="6"/>
<feature type="transmembrane region" description="Helical" evidence="4">
    <location>
        <begin position="331"/>
        <end position="351"/>
    </location>
</feature>
<dbReference type="InterPro" id="IPR029044">
    <property type="entry name" value="Nucleotide-diphossugar_trans"/>
</dbReference>
<dbReference type="EMBL" id="ACHA02000002">
    <property type="protein sequence ID" value="EFK59507.1"/>
    <property type="molecule type" value="Genomic_DNA"/>
</dbReference>
<dbReference type="AlphaFoldDB" id="D7VHF5"/>
<keyword evidence="4" id="KW-0472">Membrane</keyword>
<dbReference type="SUPFAM" id="SSF53448">
    <property type="entry name" value="Nucleotide-diphospho-sugar transferases"/>
    <property type="match status" value="1"/>
</dbReference>
<dbReference type="eggNOG" id="COG1215">
    <property type="taxonomic scope" value="Bacteria"/>
</dbReference>
<reference evidence="6" key="1">
    <citation type="submission" date="2010-07" db="EMBL/GenBank/DDBJ databases">
        <authorList>
            <person name="Muzny D."/>
            <person name="Qin X."/>
            <person name="Buhay C."/>
            <person name="Dugan-Rocha S."/>
            <person name="Ding Y."/>
            <person name="Chen G."/>
            <person name="Hawes A."/>
            <person name="Holder M."/>
            <person name="Jhangiani S."/>
            <person name="Johnson A."/>
            <person name="Khan Z."/>
            <person name="Li Z."/>
            <person name="Liu W."/>
            <person name="Liu X."/>
            <person name="Perez L."/>
            <person name="Shen H."/>
            <person name="Wang Q."/>
            <person name="Watt J."/>
            <person name="Xi L."/>
            <person name="Xin Y."/>
            <person name="Zhou J."/>
            <person name="Deng J."/>
            <person name="Jiang H."/>
            <person name="Liu Y."/>
            <person name="Qu J."/>
            <person name="Song X.-Z."/>
            <person name="Zhang L."/>
            <person name="Villasana D."/>
            <person name="Johnson A."/>
            <person name="Liu J."/>
            <person name="Liyanage D."/>
            <person name="Lorensuhewa L."/>
            <person name="Robinson T."/>
            <person name="Song A."/>
            <person name="Song B.-B."/>
            <person name="Dinh H."/>
            <person name="Thornton R."/>
            <person name="Coyle M."/>
            <person name="Francisco L."/>
            <person name="Jackson L."/>
            <person name="Javaid M."/>
            <person name="Korchina V."/>
            <person name="Kovar C."/>
            <person name="Mata R."/>
            <person name="Mathew T."/>
            <person name="Ngo R."/>
            <person name="Nguyen L."/>
            <person name="Nguyen N."/>
            <person name="Okwuonu G."/>
            <person name="Ongeri F."/>
            <person name="Pham C."/>
            <person name="Simmons D."/>
            <person name="Wilczek-Boney K."/>
            <person name="Hale W."/>
            <person name="Jakkamsetti A."/>
            <person name="Pham P."/>
            <person name="Ruth R."/>
            <person name="San Lucas F."/>
            <person name="Warren J."/>
            <person name="Zhang J."/>
            <person name="Zhao Z."/>
            <person name="Zhou C."/>
            <person name="Zhu D."/>
            <person name="Lee S."/>
            <person name="Bess C."/>
            <person name="Blankenburg K."/>
            <person name="Forbes L."/>
            <person name="Fu Q."/>
            <person name="Gubbala S."/>
            <person name="Hirani K."/>
            <person name="Jayaseelan J.C."/>
            <person name="Lara F."/>
            <person name="Munidasa M."/>
            <person name="Palculict T."/>
            <person name="Patil S."/>
            <person name="Pu L.-L."/>
            <person name="Saada N."/>
            <person name="Tang L."/>
            <person name="Weissenberger G."/>
            <person name="Zhu Y."/>
            <person name="Hemphill L."/>
            <person name="Shang Y."/>
            <person name="Youmans B."/>
            <person name="Ayvaz T."/>
            <person name="Ross M."/>
            <person name="Santibanez J."/>
            <person name="Aqrawi P."/>
            <person name="Gross S."/>
            <person name="Joshi V."/>
            <person name="Fowler G."/>
            <person name="Nazareth L."/>
            <person name="Reid J."/>
            <person name="Worley K."/>
            <person name="Petrosino J."/>
            <person name="Highlander S."/>
            <person name="Gibbs R."/>
        </authorList>
    </citation>
    <scope>NUCLEOTIDE SEQUENCE [LARGE SCALE GENOMIC DNA]</scope>
    <source>
        <strain evidence="6">ATCC 33861</strain>
    </source>
</reference>
<dbReference type="InterPro" id="IPR001173">
    <property type="entry name" value="Glyco_trans_2-like"/>
</dbReference>
<keyword evidence="4" id="KW-0812">Transmembrane</keyword>
<evidence type="ECO:0000256" key="4">
    <source>
        <dbReference type="SAM" id="Phobius"/>
    </source>
</evidence>